<protein>
    <recommendedName>
        <fullName evidence="2">SWIM-type domain-containing protein</fullName>
    </recommendedName>
</protein>
<dbReference type="PROSITE" id="PS50966">
    <property type="entry name" value="ZF_SWIM"/>
    <property type="match status" value="1"/>
</dbReference>
<dbReference type="Pfam" id="PF04434">
    <property type="entry name" value="SWIM"/>
    <property type="match status" value="1"/>
</dbReference>
<dbReference type="AlphaFoldDB" id="A0A0G0PL83"/>
<name>A0A0G0PL83_9BACT</name>
<dbReference type="Proteomes" id="UP000033934">
    <property type="component" value="Unassembled WGS sequence"/>
</dbReference>
<organism evidence="3 4">
    <name type="scientific">Berkelbacteria bacterium GW2011_GWA2_38_9</name>
    <dbReference type="NCBI Taxonomy" id="1618334"/>
    <lineage>
        <taxon>Bacteria</taxon>
        <taxon>Candidatus Berkelbacteria</taxon>
    </lineage>
</organism>
<accession>A0A0G0PL83</accession>
<reference evidence="3 4" key="1">
    <citation type="journal article" date="2015" name="Nature">
        <title>rRNA introns, odd ribosomes, and small enigmatic genomes across a large radiation of phyla.</title>
        <authorList>
            <person name="Brown C.T."/>
            <person name="Hug L.A."/>
            <person name="Thomas B.C."/>
            <person name="Sharon I."/>
            <person name="Castelle C.J."/>
            <person name="Singh A."/>
            <person name="Wilkins M.J."/>
            <person name="Williams K.H."/>
            <person name="Banfield J.F."/>
        </authorList>
    </citation>
    <scope>NUCLEOTIDE SEQUENCE [LARGE SCALE GENOMIC DNA]</scope>
</reference>
<dbReference type="InterPro" id="IPR007527">
    <property type="entry name" value="Znf_SWIM"/>
</dbReference>
<evidence type="ECO:0000259" key="2">
    <source>
        <dbReference type="PROSITE" id="PS50966"/>
    </source>
</evidence>
<evidence type="ECO:0000256" key="1">
    <source>
        <dbReference type="PROSITE-ProRule" id="PRU00325"/>
    </source>
</evidence>
<dbReference type="GO" id="GO:0008270">
    <property type="term" value="F:zinc ion binding"/>
    <property type="evidence" value="ECO:0007669"/>
    <property type="project" value="UniProtKB-KW"/>
</dbReference>
<feature type="domain" description="SWIM-type" evidence="2">
    <location>
        <begin position="52"/>
        <end position="90"/>
    </location>
</feature>
<keyword evidence="1" id="KW-0862">Zinc</keyword>
<evidence type="ECO:0000313" key="3">
    <source>
        <dbReference type="EMBL" id="KKQ90066.1"/>
    </source>
</evidence>
<proteinExistence type="predicted"/>
<gene>
    <name evidence="3" type="ORF">UT11_C0013G0010</name>
</gene>
<sequence>MKFNQSLTRYILDNTTEDIFWRGVDYVNKNKVDRIEESEKIISTTIIGSNEYLVEFRQGLKYLKGHCSCPYASMNEDYCKHIVALALAWDEKKGISPPDQKEVEKNCLQINYDFGKKVDQMFSDPLNADLKFLAIASDYVTSARPHAKIPIKTTITNAKEELSLKKVQLGLQKIENLTNNRNYDPYFCAGEISAVFCLTLDSIINKLTTVPKGFQIKIIIECTVFYYNQYLQIIDSSDGIHQIPFARLQKMANDYISRDQETEVAKILNQQIKGWGDVWKELSMK</sequence>
<keyword evidence="1" id="KW-0479">Metal-binding</keyword>
<comment type="caution">
    <text evidence="3">The sequence shown here is derived from an EMBL/GenBank/DDBJ whole genome shotgun (WGS) entry which is preliminary data.</text>
</comment>
<dbReference type="EMBL" id="LBVO01000013">
    <property type="protein sequence ID" value="KKQ90066.1"/>
    <property type="molecule type" value="Genomic_DNA"/>
</dbReference>
<keyword evidence="1" id="KW-0863">Zinc-finger</keyword>
<evidence type="ECO:0000313" key="4">
    <source>
        <dbReference type="Proteomes" id="UP000033934"/>
    </source>
</evidence>